<dbReference type="Pfam" id="PF12802">
    <property type="entry name" value="MarR_2"/>
    <property type="match status" value="1"/>
</dbReference>
<dbReference type="InterPro" id="IPR036388">
    <property type="entry name" value="WH-like_DNA-bd_sf"/>
</dbReference>
<dbReference type="EMBL" id="CP026109">
    <property type="protein sequence ID" value="AUT76281.1"/>
    <property type="molecule type" value="Genomic_DNA"/>
</dbReference>
<dbReference type="GeneID" id="55536255"/>
<evidence type="ECO:0000313" key="3">
    <source>
        <dbReference type="Proteomes" id="UP000236649"/>
    </source>
</evidence>
<dbReference type="PROSITE" id="PS50995">
    <property type="entry name" value="HTH_MARR_2"/>
    <property type="match status" value="1"/>
</dbReference>
<dbReference type="GO" id="GO:0006950">
    <property type="term" value="P:response to stress"/>
    <property type="evidence" value="ECO:0007669"/>
    <property type="project" value="TreeGrafter"/>
</dbReference>
<sequence>MKREQLHEWRHHNVGRLLNYAVQRFEKRVLQLMTAAGYQSVTLSHMSVTRNLDIQGTRATEIARKAGVTKQFVGELVGQLEELGLVERVPDPDDRRARIVRFTPEGQAWLAAFGVAVRQSEQEMKKELGADHFKMLGEALQKYGKSE</sequence>
<proteinExistence type="predicted"/>
<dbReference type="PRINTS" id="PR00598">
    <property type="entry name" value="HTHMARR"/>
</dbReference>
<dbReference type="Gene3D" id="1.10.10.10">
    <property type="entry name" value="Winged helix-like DNA-binding domain superfamily/Winged helix DNA-binding domain"/>
    <property type="match status" value="1"/>
</dbReference>
<dbReference type="Proteomes" id="UP000236649">
    <property type="component" value="Chromosome 5"/>
</dbReference>
<dbReference type="InterPro" id="IPR036390">
    <property type="entry name" value="WH_DNA-bd_sf"/>
</dbReference>
<dbReference type="PANTHER" id="PTHR33164:SF57">
    <property type="entry name" value="MARR-FAMILY TRANSCRIPTIONAL REGULATOR"/>
    <property type="match status" value="1"/>
</dbReference>
<reference evidence="2 3" key="1">
    <citation type="submission" date="2018-01" db="EMBL/GenBank/DDBJ databases">
        <title>Species boundaries and ecological features among Paraburkholderia terrae DSMZ17804T, P. hospita DSMZ17164T and P. caribensis DSMZ13236T.</title>
        <authorList>
            <person name="Pratama A.A."/>
        </authorList>
    </citation>
    <scope>NUCLEOTIDE SEQUENCE [LARGE SCALE GENOMIC DNA]</scope>
    <source>
        <strain evidence="2 3">DSM 17164</strain>
    </source>
</reference>
<evidence type="ECO:0000259" key="1">
    <source>
        <dbReference type="PROSITE" id="PS50995"/>
    </source>
</evidence>
<dbReference type="PANTHER" id="PTHR33164">
    <property type="entry name" value="TRANSCRIPTIONAL REGULATOR, MARR FAMILY"/>
    <property type="match status" value="1"/>
</dbReference>
<dbReference type="KEGG" id="phs:C2L64_49350"/>
<dbReference type="RefSeq" id="WP_090836553.1">
    <property type="nucleotide sequence ID" value="NZ_CADFGJ010000029.1"/>
</dbReference>
<dbReference type="GO" id="GO:0003700">
    <property type="term" value="F:DNA-binding transcription factor activity"/>
    <property type="evidence" value="ECO:0007669"/>
    <property type="project" value="InterPro"/>
</dbReference>
<dbReference type="InterPro" id="IPR000835">
    <property type="entry name" value="HTH_MarR-typ"/>
</dbReference>
<evidence type="ECO:0000313" key="2">
    <source>
        <dbReference type="EMBL" id="AUT76281.1"/>
    </source>
</evidence>
<dbReference type="SMART" id="SM00347">
    <property type="entry name" value="HTH_MARR"/>
    <property type="match status" value="1"/>
</dbReference>
<gene>
    <name evidence="2" type="ORF">C2L64_49350</name>
</gene>
<dbReference type="InterPro" id="IPR039422">
    <property type="entry name" value="MarR/SlyA-like"/>
</dbReference>
<protein>
    <submittedName>
        <fullName evidence="2">MarR family transcriptional regulator</fullName>
    </submittedName>
</protein>
<organism evidence="2 3">
    <name type="scientific">Paraburkholderia hospita</name>
    <dbReference type="NCBI Taxonomy" id="169430"/>
    <lineage>
        <taxon>Bacteria</taxon>
        <taxon>Pseudomonadati</taxon>
        <taxon>Pseudomonadota</taxon>
        <taxon>Betaproteobacteria</taxon>
        <taxon>Burkholderiales</taxon>
        <taxon>Burkholderiaceae</taxon>
        <taxon>Paraburkholderia</taxon>
    </lineage>
</organism>
<name>A0AAJ4T1T0_9BURK</name>
<accession>A0AAJ4T1T0</accession>
<dbReference type="SUPFAM" id="SSF46785">
    <property type="entry name" value="Winged helix' DNA-binding domain"/>
    <property type="match status" value="1"/>
</dbReference>
<dbReference type="AlphaFoldDB" id="A0AAJ4T1T0"/>
<feature type="domain" description="HTH marR-type" evidence="1">
    <location>
        <begin position="11"/>
        <end position="145"/>
    </location>
</feature>